<reference evidence="16" key="2">
    <citation type="submission" date="2020-09" db="EMBL/GenBank/DDBJ databases">
        <authorList>
            <person name="Sun Q."/>
            <person name="Zhou Y."/>
        </authorList>
    </citation>
    <scope>NUCLEOTIDE SEQUENCE</scope>
    <source>
        <strain evidence="16">CGMCC 4.7308</strain>
    </source>
</reference>
<dbReference type="GO" id="GO:0004300">
    <property type="term" value="F:enoyl-CoA hydratase activity"/>
    <property type="evidence" value="ECO:0007669"/>
    <property type="project" value="TreeGrafter"/>
</dbReference>
<reference evidence="16" key="1">
    <citation type="journal article" date="2014" name="Int. J. Syst. Evol. Microbiol.">
        <title>Complete genome sequence of Corynebacterium casei LMG S-19264T (=DSM 44701T), isolated from a smear-ripened cheese.</title>
        <authorList>
            <consortium name="US DOE Joint Genome Institute (JGI-PGF)"/>
            <person name="Walter F."/>
            <person name="Albersmeier A."/>
            <person name="Kalinowski J."/>
            <person name="Ruckert C."/>
        </authorList>
    </citation>
    <scope>NUCLEOTIDE SEQUENCE</scope>
    <source>
        <strain evidence="16">CGMCC 4.7308</strain>
    </source>
</reference>
<dbReference type="PANTHER" id="PTHR43612">
    <property type="entry name" value="TRIFUNCTIONAL ENZYME SUBUNIT ALPHA"/>
    <property type="match status" value="1"/>
</dbReference>
<feature type="region of interest" description="Disordered" evidence="13">
    <location>
        <begin position="1"/>
        <end position="63"/>
    </location>
</feature>
<evidence type="ECO:0000256" key="5">
    <source>
        <dbReference type="ARBA" id="ARBA00022832"/>
    </source>
</evidence>
<dbReference type="Gene3D" id="3.40.50.720">
    <property type="entry name" value="NAD(P)-binding Rossmann-like Domain"/>
    <property type="match status" value="1"/>
</dbReference>
<dbReference type="GO" id="GO:0070403">
    <property type="term" value="F:NAD+ binding"/>
    <property type="evidence" value="ECO:0007669"/>
    <property type="project" value="InterPro"/>
</dbReference>
<sequence length="754" mass="78908">MTAGMEVPVPQAPAGSAGATDRATDAAPGTAPDTAPATAAPDTVSSATDPASAGAGRSPGVRPEVVTRAVTRLVRVPGLAGRIALITLDNGKDHTRPSTFGPQGLASLNRALDEAFAAAPAAIAVTGKPFVFAVGADLSQIGAIPDRETAREVAVLGHSTFRRLHDSPVPTFAFVNGAALGGGVELALACHYRTLAGNAAMLALPEVFLGILPGWGGTQLLPRLVGPENAVTVVVENPLDTNRMLRPRDAARLGLVDVVLDPADYLEQSLAWAAGVVSGAVTVPRTDWTAAGHAPAWDAALERGRIVADMRTHGAARSPYRALERIAAARTEDLDTGLAAEADALADLILSEEFRAGLYAFDLTQKRARRPVGAPDGVSPRPITKVGVVGAGLMAGQIALLFAQRLHVPVVLTDVDQARLDRGVAGVHRKIAERAAKGRATADEANRLTALVTGSLDYQAFSDADVVIEAVFEELSVKRTVLAALEEVVTPDALLATNTSSLSIAAMSAELRHPERVVGFHFFNPISVLPLVEVVRSPATSDVAVATALDLARKLKKGPVITADAPAFVVNRLLTRFMGEIIAAIDEGTDPAVADRALAPLGLPMTPIMLLQLVGPAVALHVTETLHEAFGDRFPVSDNLRRIVDGGFRTLVAWDETGEQGLDPEIAALWQRGDLGSTEQQVRDRALDALAEEARLMLDEGVVADAADIDLALLTGAGWPFWLGGITPYLDRTGVSERVTGRRFHPPGVGTLPS</sequence>
<gene>
    <name evidence="16" type="ORF">GCM10011594_41200</name>
</gene>
<evidence type="ECO:0000256" key="8">
    <source>
        <dbReference type="ARBA" id="ARBA00023027"/>
    </source>
</evidence>
<protein>
    <submittedName>
        <fullName evidence="16">3-hydroxyacyl-CoA dehydrogenase</fullName>
    </submittedName>
</protein>
<comment type="caution">
    <text evidence="16">The sequence shown here is derived from an EMBL/GenBank/DDBJ whole genome shotgun (WGS) entry which is preliminary data.</text>
</comment>
<comment type="similarity">
    <text evidence="3">In the central section; belongs to the 3-hydroxyacyl-CoA dehydrogenase family.</text>
</comment>
<dbReference type="InterPro" id="IPR050136">
    <property type="entry name" value="FA_oxidation_alpha_subunit"/>
</dbReference>
<comment type="catalytic activity">
    <reaction evidence="12">
        <text>a (3S)-3-hydroxyacyl-CoA + NAD(+) = a 3-oxoacyl-CoA + NADH + H(+)</text>
        <dbReference type="Rhea" id="RHEA:22432"/>
        <dbReference type="ChEBI" id="CHEBI:15378"/>
        <dbReference type="ChEBI" id="CHEBI:57318"/>
        <dbReference type="ChEBI" id="CHEBI:57540"/>
        <dbReference type="ChEBI" id="CHEBI:57945"/>
        <dbReference type="ChEBI" id="CHEBI:90726"/>
        <dbReference type="EC" id="1.1.1.35"/>
    </reaction>
</comment>
<evidence type="ECO:0000256" key="11">
    <source>
        <dbReference type="ARBA" id="ARBA00023268"/>
    </source>
</evidence>
<dbReference type="EMBL" id="BMNA01000017">
    <property type="protein sequence ID" value="GGM16919.1"/>
    <property type="molecule type" value="Genomic_DNA"/>
</dbReference>
<feature type="domain" description="3-hydroxyacyl-CoA dehydrogenase C-terminal" evidence="14">
    <location>
        <begin position="568"/>
        <end position="646"/>
    </location>
</feature>
<dbReference type="InterPro" id="IPR036291">
    <property type="entry name" value="NAD(P)-bd_dom_sf"/>
</dbReference>
<dbReference type="Pfam" id="PF00378">
    <property type="entry name" value="ECH_1"/>
    <property type="match status" value="1"/>
</dbReference>
<comment type="pathway">
    <text evidence="1">Lipid metabolism; fatty acid beta-oxidation.</text>
</comment>
<evidence type="ECO:0000256" key="1">
    <source>
        <dbReference type="ARBA" id="ARBA00005005"/>
    </source>
</evidence>
<keyword evidence="9" id="KW-0443">Lipid metabolism</keyword>
<evidence type="ECO:0000256" key="4">
    <source>
        <dbReference type="ARBA" id="ARBA00009463"/>
    </source>
</evidence>
<evidence type="ECO:0000256" key="6">
    <source>
        <dbReference type="ARBA" id="ARBA00022963"/>
    </source>
</evidence>
<comment type="pathway">
    <text evidence="2">Lipid metabolism; butanoate metabolism.</text>
</comment>
<dbReference type="InterPro" id="IPR001753">
    <property type="entry name" value="Enoyl-CoA_hydra/iso"/>
</dbReference>
<dbReference type="SUPFAM" id="SSF52096">
    <property type="entry name" value="ClpP/crotonase"/>
    <property type="match status" value="1"/>
</dbReference>
<dbReference type="Gene3D" id="3.90.226.10">
    <property type="entry name" value="2-enoyl-CoA Hydratase, Chain A, domain 1"/>
    <property type="match status" value="1"/>
</dbReference>
<organism evidence="16 17">
    <name type="scientific">Nakamurella endophytica</name>
    <dbReference type="NCBI Taxonomy" id="1748367"/>
    <lineage>
        <taxon>Bacteria</taxon>
        <taxon>Bacillati</taxon>
        <taxon>Actinomycetota</taxon>
        <taxon>Actinomycetes</taxon>
        <taxon>Nakamurellales</taxon>
        <taxon>Nakamurellaceae</taxon>
        <taxon>Nakamurella</taxon>
    </lineage>
</organism>
<keyword evidence="7" id="KW-0560">Oxidoreductase</keyword>
<dbReference type="FunFam" id="3.40.50.720:FF:000009">
    <property type="entry name" value="Fatty oxidation complex, alpha subunit"/>
    <property type="match status" value="1"/>
</dbReference>
<comment type="similarity">
    <text evidence="4">Belongs to the 3-hydroxyacyl-CoA dehydrogenase family.</text>
</comment>
<dbReference type="InterPro" id="IPR008927">
    <property type="entry name" value="6-PGluconate_DH-like_C_sf"/>
</dbReference>
<dbReference type="SUPFAM" id="SSF48179">
    <property type="entry name" value="6-phosphogluconate dehydrogenase C-terminal domain-like"/>
    <property type="match status" value="2"/>
</dbReference>
<proteinExistence type="inferred from homology"/>
<keyword evidence="10" id="KW-0456">Lyase</keyword>
<keyword evidence="8" id="KW-0520">NAD</keyword>
<dbReference type="CDD" id="cd06558">
    <property type="entry name" value="crotonase-like"/>
    <property type="match status" value="1"/>
</dbReference>
<keyword evidence="17" id="KW-1185">Reference proteome</keyword>
<dbReference type="GO" id="GO:0016509">
    <property type="term" value="F:long-chain (3S)-3-hydroxyacyl-CoA dehydrogenase (NAD+) activity"/>
    <property type="evidence" value="ECO:0007669"/>
    <property type="project" value="TreeGrafter"/>
</dbReference>
<dbReference type="InterPro" id="IPR006108">
    <property type="entry name" value="3HC_DH_C"/>
</dbReference>
<dbReference type="InterPro" id="IPR029045">
    <property type="entry name" value="ClpP/crotonase-like_dom_sf"/>
</dbReference>
<dbReference type="SUPFAM" id="SSF51735">
    <property type="entry name" value="NAD(P)-binding Rossmann-fold domains"/>
    <property type="match status" value="1"/>
</dbReference>
<dbReference type="Pfam" id="PF00725">
    <property type="entry name" value="3HCDH"/>
    <property type="match status" value="1"/>
</dbReference>
<keyword evidence="5" id="KW-0276">Fatty acid metabolism</keyword>
<evidence type="ECO:0000256" key="12">
    <source>
        <dbReference type="ARBA" id="ARBA00049556"/>
    </source>
</evidence>
<feature type="compositionally biased region" description="Low complexity" evidence="13">
    <location>
        <begin position="14"/>
        <end position="49"/>
    </location>
</feature>
<dbReference type="PANTHER" id="PTHR43612:SF3">
    <property type="entry name" value="TRIFUNCTIONAL ENZYME SUBUNIT ALPHA, MITOCHONDRIAL"/>
    <property type="match status" value="1"/>
</dbReference>
<dbReference type="GO" id="GO:0006635">
    <property type="term" value="P:fatty acid beta-oxidation"/>
    <property type="evidence" value="ECO:0007669"/>
    <property type="project" value="UniProtKB-ARBA"/>
</dbReference>
<dbReference type="Pfam" id="PF02737">
    <property type="entry name" value="3HCDH_N"/>
    <property type="match status" value="1"/>
</dbReference>
<dbReference type="AlphaFoldDB" id="A0A917TBR7"/>
<evidence type="ECO:0000256" key="13">
    <source>
        <dbReference type="SAM" id="MobiDB-lite"/>
    </source>
</evidence>
<evidence type="ECO:0000256" key="7">
    <source>
        <dbReference type="ARBA" id="ARBA00023002"/>
    </source>
</evidence>
<evidence type="ECO:0000256" key="9">
    <source>
        <dbReference type="ARBA" id="ARBA00023098"/>
    </source>
</evidence>
<keyword evidence="11" id="KW-0511">Multifunctional enzyme</keyword>
<dbReference type="Proteomes" id="UP000655208">
    <property type="component" value="Unassembled WGS sequence"/>
</dbReference>
<evidence type="ECO:0000313" key="16">
    <source>
        <dbReference type="EMBL" id="GGM16919.1"/>
    </source>
</evidence>
<feature type="domain" description="3-hydroxyacyl-CoA dehydrogenase NAD binding" evidence="15">
    <location>
        <begin position="385"/>
        <end position="564"/>
    </location>
</feature>
<evidence type="ECO:0000259" key="15">
    <source>
        <dbReference type="Pfam" id="PF02737"/>
    </source>
</evidence>
<evidence type="ECO:0000259" key="14">
    <source>
        <dbReference type="Pfam" id="PF00725"/>
    </source>
</evidence>
<evidence type="ECO:0000256" key="10">
    <source>
        <dbReference type="ARBA" id="ARBA00023239"/>
    </source>
</evidence>
<dbReference type="Gene3D" id="1.10.1040.50">
    <property type="match status" value="1"/>
</dbReference>
<keyword evidence="6" id="KW-0442">Lipid degradation</keyword>
<accession>A0A917TBR7</accession>
<name>A0A917TBR7_9ACTN</name>
<dbReference type="InterPro" id="IPR006176">
    <property type="entry name" value="3-OHacyl-CoA_DH_NAD-bd"/>
</dbReference>
<evidence type="ECO:0000313" key="17">
    <source>
        <dbReference type="Proteomes" id="UP000655208"/>
    </source>
</evidence>
<evidence type="ECO:0000256" key="2">
    <source>
        <dbReference type="ARBA" id="ARBA00005086"/>
    </source>
</evidence>
<evidence type="ECO:0000256" key="3">
    <source>
        <dbReference type="ARBA" id="ARBA00007005"/>
    </source>
</evidence>